<dbReference type="AlphaFoldDB" id="A0A499UYC2"/>
<name>A0A499UYC2_9ACTN</name>
<evidence type="ECO:0000313" key="1">
    <source>
        <dbReference type="EMBL" id="BBJ47083.1"/>
    </source>
</evidence>
<dbReference type="Gene3D" id="3.10.450.50">
    <property type="match status" value="1"/>
</dbReference>
<evidence type="ECO:0000313" key="2">
    <source>
        <dbReference type="Proteomes" id="UP000463951"/>
    </source>
</evidence>
<accession>A0A499UYC2</accession>
<reference evidence="1 2" key="1">
    <citation type="journal article" date="2020" name="Int. J. Syst. Evol. Microbiol.">
        <title>Reclassification of Streptomyces castelarensis and Streptomyces sporoclivatus as later heterotypic synonyms of Streptomyces antimycoticus.</title>
        <authorList>
            <person name="Komaki H."/>
            <person name="Tamura T."/>
        </authorList>
    </citation>
    <scope>NUCLEOTIDE SEQUENCE [LARGE SCALE GENOMIC DNA]</scope>
    <source>
        <strain evidence="1 2">NBRC 100767</strain>
    </source>
</reference>
<dbReference type="EMBL" id="AP019620">
    <property type="protein sequence ID" value="BBJ47083.1"/>
    <property type="molecule type" value="Genomic_DNA"/>
</dbReference>
<organism evidence="1 2">
    <name type="scientific">Streptomyces antimycoticus</name>
    <dbReference type="NCBI Taxonomy" id="68175"/>
    <lineage>
        <taxon>Bacteria</taxon>
        <taxon>Bacillati</taxon>
        <taxon>Actinomycetota</taxon>
        <taxon>Actinomycetes</taxon>
        <taxon>Kitasatosporales</taxon>
        <taxon>Streptomycetaceae</taxon>
        <taxon>Streptomyces</taxon>
        <taxon>Streptomyces violaceusniger group</taxon>
    </lineage>
</organism>
<dbReference type="Proteomes" id="UP000463951">
    <property type="component" value="Chromosome"/>
</dbReference>
<dbReference type="InterPro" id="IPR032710">
    <property type="entry name" value="NTF2-like_dom_sf"/>
</dbReference>
<dbReference type="SUPFAM" id="SSF54427">
    <property type="entry name" value="NTF2-like"/>
    <property type="match status" value="1"/>
</dbReference>
<proteinExistence type="predicted"/>
<evidence type="ECO:0008006" key="3">
    <source>
        <dbReference type="Google" id="ProtNLM"/>
    </source>
</evidence>
<protein>
    <recommendedName>
        <fullName evidence="3">SnoaL-like domain-containing protein</fullName>
    </recommendedName>
</protein>
<gene>
    <name evidence="1" type="ORF">SSPO_098010</name>
</gene>
<sequence length="134" mass="14890">MATATSRTHIAAALTDLLFTPGLDLAEAADRHFAPDYRQRTDGRWDDRGEFLAHIAHLRTIVADGSVQVLDEVVQGDLYADRHVIDVAKTDGSTVRTEVYLFAEFAPDGRFRRIEETTLMLQGAEADRNMGSAR</sequence>